<dbReference type="EMBL" id="JAOPGA020001032">
    <property type="protein sequence ID" value="KAL0484284.1"/>
    <property type="molecule type" value="Genomic_DNA"/>
</dbReference>
<name>A0AAW2Z4G8_9EUKA</name>
<dbReference type="Proteomes" id="UP001431209">
    <property type="component" value="Unassembled WGS sequence"/>
</dbReference>
<proteinExistence type="predicted"/>
<organism evidence="1 2">
    <name type="scientific">Acrasis kona</name>
    <dbReference type="NCBI Taxonomy" id="1008807"/>
    <lineage>
        <taxon>Eukaryota</taxon>
        <taxon>Discoba</taxon>
        <taxon>Heterolobosea</taxon>
        <taxon>Tetramitia</taxon>
        <taxon>Eutetramitia</taxon>
        <taxon>Acrasidae</taxon>
        <taxon>Acrasis</taxon>
    </lineage>
</organism>
<reference evidence="1 2" key="1">
    <citation type="submission" date="2024-03" db="EMBL/GenBank/DDBJ databases">
        <title>The Acrasis kona genome and developmental transcriptomes reveal deep origins of eukaryotic multicellular pathways.</title>
        <authorList>
            <person name="Sheikh S."/>
            <person name="Fu C.-J."/>
            <person name="Brown M.W."/>
            <person name="Baldauf S.L."/>
        </authorList>
    </citation>
    <scope>NUCLEOTIDE SEQUENCE [LARGE SCALE GENOMIC DNA]</scope>
    <source>
        <strain evidence="1 2">ATCC MYA-3509</strain>
    </source>
</reference>
<evidence type="ECO:0000313" key="2">
    <source>
        <dbReference type="Proteomes" id="UP001431209"/>
    </source>
</evidence>
<gene>
    <name evidence="1" type="ORF">AKO1_004847</name>
</gene>
<comment type="caution">
    <text evidence="1">The sequence shown here is derived from an EMBL/GenBank/DDBJ whole genome shotgun (WGS) entry which is preliminary data.</text>
</comment>
<accession>A0AAW2Z4G8</accession>
<sequence length="65" mass="7145">MNTPMTSLAIESPANSFEQNIEIYSPNCSIMEDVFHRSSDSPSAEQLKSENYAISTSLKEEAVSS</sequence>
<keyword evidence="2" id="KW-1185">Reference proteome</keyword>
<protein>
    <submittedName>
        <fullName evidence="1">Uncharacterized protein</fullName>
    </submittedName>
</protein>
<dbReference type="AlphaFoldDB" id="A0AAW2Z4G8"/>
<evidence type="ECO:0000313" key="1">
    <source>
        <dbReference type="EMBL" id="KAL0484284.1"/>
    </source>
</evidence>